<dbReference type="SUPFAM" id="SSF53223">
    <property type="entry name" value="Aminoacid dehydrogenase-like, N-terminal domain"/>
    <property type="match status" value="1"/>
</dbReference>
<dbReference type="PRINTS" id="PR00082">
    <property type="entry name" value="GLFDHDRGNASE"/>
</dbReference>
<organism evidence="9 10">
    <name type="scientific">Reticulibacter mediterranei</name>
    <dbReference type="NCBI Taxonomy" id="2778369"/>
    <lineage>
        <taxon>Bacteria</taxon>
        <taxon>Bacillati</taxon>
        <taxon>Chloroflexota</taxon>
        <taxon>Ktedonobacteria</taxon>
        <taxon>Ktedonobacterales</taxon>
        <taxon>Reticulibacteraceae</taxon>
        <taxon>Reticulibacter</taxon>
    </lineage>
</organism>
<dbReference type="InterPro" id="IPR033922">
    <property type="entry name" value="NAD_bind_Glu_DH"/>
</dbReference>
<dbReference type="PIRSF" id="PIRSF000185">
    <property type="entry name" value="Glu_DH"/>
    <property type="match status" value="1"/>
</dbReference>
<evidence type="ECO:0000313" key="10">
    <source>
        <dbReference type="Proteomes" id="UP000597444"/>
    </source>
</evidence>
<dbReference type="PANTHER" id="PTHR11606:SF13">
    <property type="entry name" value="GLUTAMATE DEHYDROGENASE 1, MITOCHONDRIAL"/>
    <property type="match status" value="1"/>
</dbReference>
<dbReference type="SUPFAM" id="SSF51735">
    <property type="entry name" value="NAD(P)-binding Rossmann-fold domains"/>
    <property type="match status" value="1"/>
</dbReference>
<dbReference type="Pfam" id="PF00208">
    <property type="entry name" value="ELFV_dehydrog"/>
    <property type="match status" value="1"/>
</dbReference>
<feature type="domain" description="Glutamate/phenylalanine/leucine/valine/L-tryptophan dehydrogenase C-terminal" evidence="8">
    <location>
        <begin position="209"/>
        <end position="439"/>
    </location>
</feature>
<evidence type="ECO:0000259" key="8">
    <source>
        <dbReference type="SMART" id="SM00839"/>
    </source>
</evidence>
<evidence type="ECO:0000256" key="2">
    <source>
        <dbReference type="ARBA" id="ARBA00023002"/>
    </source>
</evidence>
<dbReference type="InterPro" id="IPR014362">
    <property type="entry name" value="Glu_DH"/>
</dbReference>
<reference evidence="9" key="1">
    <citation type="submission" date="2020-10" db="EMBL/GenBank/DDBJ databases">
        <title>Taxonomic study of unclassified bacteria belonging to the class Ktedonobacteria.</title>
        <authorList>
            <person name="Yabe S."/>
            <person name="Wang C.M."/>
            <person name="Zheng Y."/>
            <person name="Sakai Y."/>
            <person name="Cavaletti L."/>
            <person name="Monciardini P."/>
            <person name="Donadio S."/>
        </authorList>
    </citation>
    <scope>NUCLEOTIDE SEQUENCE</scope>
    <source>
        <strain evidence="9">ID150040</strain>
    </source>
</reference>
<keyword evidence="2 3" id="KW-0560">Oxidoreductase</keyword>
<dbReference type="Proteomes" id="UP000597444">
    <property type="component" value="Unassembled WGS sequence"/>
</dbReference>
<gene>
    <name evidence="9" type="ORF">KSF_017720</name>
</gene>
<dbReference type="InterPro" id="IPR036291">
    <property type="entry name" value="NAD(P)-bd_dom_sf"/>
</dbReference>
<sequence>MYALLYMKGSTLTMHNEVKSTSASDGSASPFNPYKMAVQQFDIAAEKLGLSEDMREILRRPKRELTVHFPVRLDNGRIRTFTGYRVQHNVNRGPAKGGIRYGPDVTLDEVKALAMWMAWKCAVVGIPFGGAKGGVICDPKDMTPAELERLTRRYATEIAIIIGPHSDIPAPDVNTNPQVMAWIMDTYSMHEGFSIPAVVTGKPLSIGGSEGRNEATATGVLFVTRQAAKRIGMPLRGARVSIQGYGNAGSIAARLFHNEGCKIVAVSDSRGAIYNENGLDLAEVSRHKQETGSVVGFIHAQAIRVQDVVEVPCDILIPAALEGIITAASAERIQARIIAEAANGPTTPEADRILYKRGVMIIPDILANAGGVTVSYFEWVQDLQSFFWGVEEITQRLEMIMNRSFAAVAEKADQFHCDMRLAANMLAISRVAEATQIRGIYP</sequence>
<keyword evidence="5" id="KW-0520">NAD</keyword>
<feature type="binding site" evidence="5">
    <location>
        <position position="120"/>
    </location>
    <ligand>
        <name>substrate</name>
    </ligand>
</feature>
<evidence type="ECO:0000256" key="7">
    <source>
        <dbReference type="RuleBase" id="RU004417"/>
    </source>
</evidence>
<protein>
    <recommendedName>
        <fullName evidence="3">Glutamate dehydrogenase</fullName>
    </recommendedName>
</protein>
<feature type="site" description="Important for catalysis" evidence="6">
    <location>
        <position position="172"/>
    </location>
</feature>
<name>A0A8J3IA55_9CHLR</name>
<comment type="caution">
    <text evidence="9">The sequence shown here is derived from an EMBL/GenBank/DDBJ whole genome shotgun (WGS) entry which is preliminary data.</text>
</comment>
<dbReference type="PROSITE" id="PS00074">
    <property type="entry name" value="GLFV_DEHYDROGENASE"/>
    <property type="match status" value="1"/>
</dbReference>
<evidence type="ECO:0000256" key="6">
    <source>
        <dbReference type="PIRSR" id="PIRSR000185-3"/>
    </source>
</evidence>
<dbReference type="CDD" id="cd01076">
    <property type="entry name" value="NAD_bind_1_Glu_DH"/>
    <property type="match status" value="1"/>
</dbReference>
<accession>A0A8J3IA55</accession>
<evidence type="ECO:0000256" key="5">
    <source>
        <dbReference type="PIRSR" id="PIRSR000185-2"/>
    </source>
</evidence>
<evidence type="ECO:0000256" key="4">
    <source>
        <dbReference type="PIRSR" id="PIRSR000185-1"/>
    </source>
</evidence>
<dbReference type="InterPro" id="IPR006095">
    <property type="entry name" value="Glu/Leu/Phe/Val/Trp_DH"/>
</dbReference>
<feature type="active site" description="Proton donor" evidence="4">
    <location>
        <position position="132"/>
    </location>
</feature>
<dbReference type="AlphaFoldDB" id="A0A8J3IA55"/>
<dbReference type="SMART" id="SM00839">
    <property type="entry name" value="ELFV_dehydrog"/>
    <property type="match status" value="1"/>
</dbReference>
<dbReference type="Gene3D" id="3.40.50.720">
    <property type="entry name" value="NAD(P)-binding Rossmann-like Domain"/>
    <property type="match status" value="1"/>
</dbReference>
<dbReference type="GO" id="GO:0006538">
    <property type="term" value="P:L-glutamate catabolic process"/>
    <property type="evidence" value="ECO:0007669"/>
    <property type="project" value="TreeGrafter"/>
</dbReference>
<dbReference type="Gene3D" id="3.40.50.10860">
    <property type="entry name" value="Leucine Dehydrogenase, chain A, domain 1"/>
    <property type="match status" value="1"/>
</dbReference>
<dbReference type="GO" id="GO:0004352">
    <property type="term" value="F:glutamate dehydrogenase (NAD+) activity"/>
    <property type="evidence" value="ECO:0007669"/>
    <property type="project" value="TreeGrafter"/>
</dbReference>
<dbReference type="InterPro" id="IPR046346">
    <property type="entry name" value="Aminoacid_DH-like_N_sf"/>
</dbReference>
<evidence type="ECO:0000256" key="3">
    <source>
        <dbReference type="PIRNR" id="PIRNR000185"/>
    </source>
</evidence>
<dbReference type="GO" id="GO:0000166">
    <property type="term" value="F:nucleotide binding"/>
    <property type="evidence" value="ECO:0007669"/>
    <property type="project" value="UniProtKB-KW"/>
</dbReference>
<keyword evidence="10" id="KW-1185">Reference proteome</keyword>
<feature type="binding site" evidence="5">
    <location>
        <position position="375"/>
    </location>
    <ligand>
        <name>substrate</name>
    </ligand>
</feature>
<dbReference type="InterPro" id="IPR006097">
    <property type="entry name" value="Glu/Leu/Phe/Val/Trp_DH_dimer"/>
</dbReference>
<feature type="binding site" evidence="5">
    <location>
        <position position="247"/>
    </location>
    <ligand>
        <name>NAD(+)</name>
        <dbReference type="ChEBI" id="CHEBI:57540"/>
    </ligand>
</feature>
<dbReference type="InterPro" id="IPR033524">
    <property type="entry name" value="Glu/Leu/Phe/Val_DH_AS"/>
</dbReference>
<dbReference type="EMBL" id="BNJK01000001">
    <property type="protein sequence ID" value="GHO91724.1"/>
    <property type="molecule type" value="Genomic_DNA"/>
</dbReference>
<evidence type="ECO:0000313" key="9">
    <source>
        <dbReference type="EMBL" id="GHO91724.1"/>
    </source>
</evidence>
<dbReference type="Pfam" id="PF02812">
    <property type="entry name" value="ELFV_dehydrog_N"/>
    <property type="match status" value="1"/>
</dbReference>
<proteinExistence type="inferred from homology"/>
<keyword evidence="5" id="KW-0547">Nucleotide-binding</keyword>
<feature type="binding site" evidence="5">
    <location>
        <position position="96"/>
    </location>
    <ligand>
        <name>substrate</name>
    </ligand>
</feature>
<evidence type="ECO:0000256" key="1">
    <source>
        <dbReference type="ARBA" id="ARBA00006382"/>
    </source>
</evidence>
<dbReference type="PANTHER" id="PTHR11606">
    <property type="entry name" value="GLUTAMATE DEHYDROGENASE"/>
    <property type="match status" value="1"/>
</dbReference>
<comment type="similarity">
    <text evidence="1 3 7">Belongs to the Glu/Leu/Phe/Val dehydrogenases family.</text>
</comment>
<dbReference type="FunFam" id="3.40.50.10860:FF:000003">
    <property type="entry name" value="Glutamate dehydrogenase"/>
    <property type="match status" value="1"/>
</dbReference>
<feature type="binding site" evidence="5">
    <location>
        <position position="216"/>
    </location>
    <ligand>
        <name>NAD(+)</name>
        <dbReference type="ChEBI" id="CHEBI:57540"/>
    </ligand>
</feature>
<dbReference type="InterPro" id="IPR006096">
    <property type="entry name" value="Glu/Leu/Phe/Val/Trp_DH_C"/>
</dbReference>